<protein>
    <submittedName>
        <fullName evidence="2">Maltodextrose utilization protein MalA</fullName>
    </submittedName>
</protein>
<keyword evidence="3" id="KW-1185">Reference proteome</keyword>
<dbReference type="AlphaFoldDB" id="A0A0R2AA68"/>
<feature type="transmembrane region" description="Helical" evidence="1">
    <location>
        <begin position="29"/>
        <end position="51"/>
    </location>
</feature>
<dbReference type="PATRIC" id="fig|1423718.3.peg.480"/>
<reference evidence="2 3" key="1">
    <citation type="journal article" date="2015" name="Genome Announc.">
        <title>Expanding the biotechnology potential of lactobacilli through comparative genomics of 213 strains and associated genera.</title>
        <authorList>
            <person name="Sun Z."/>
            <person name="Harris H.M."/>
            <person name="McCann A."/>
            <person name="Guo C."/>
            <person name="Argimon S."/>
            <person name="Zhang W."/>
            <person name="Yang X."/>
            <person name="Jeffery I.B."/>
            <person name="Cooney J.C."/>
            <person name="Kagawa T.F."/>
            <person name="Liu W."/>
            <person name="Song Y."/>
            <person name="Salvetti E."/>
            <person name="Wrobel A."/>
            <person name="Rasinkangas P."/>
            <person name="Parkhill J."/>
            <person name="Rea M.C."/>
            <person name="O'Sullivan O."/>
            <person name="Ritari J."/>
            <person name="Douillard F.P."/>
            <person name="Paul Ross R."/>
            <person name="Yang R."/>
            <person name="Briner A.E."/>
            <person name="Felis G.E."/>
            <person name="de Vos W.M."/>
            <person name="Barrangou R."/>
            <person name="Klaenhammer T.R."/>
            <person name="Caufield P.W."/>
            <person name="Cui Y."/>
            <person name="Zhang H."/>
            <person name="O'Toole P.W."/>
        </authorList>
    </citation>
    <scope>NUCLEOTIDE SEQUENCE [LARGE SCALE GENOMIC DNA]</scope>
    <source>
        <strain evidence="2 3">DSM 20509</strain>
    </source>
</reference>
<dbReference type="RefSeq" id="WP_056977098.1">
    <property type="nucleotide sequence ID" value="NZ_AYYP01000061.1"/>
</dbReference>
<keyword evidence="1" id="KW-0812">Transmembrane</keyword>
<organism evidence="2 3">
    <name type="scientific">Ligilactobacillus agilis DSM 20509</name>
    <dbReference type="NCBI Taxonomy" id="1423718"/>
    <lineage>
        <taxon>Bacteria</taxon>
        <taxon>Bacillati</taxon>
        <taxon>Bacillota</taxon>
        <taxon>Bacilli</taxon>
        <taxon>Lactobacillales</taxon>
        <taxon>Lactobacillaceae</taxon>
        <taxon>Ligilactobacillus</taxon>
    </lineage>
</organism>
<keyword evidence="1" id="KW-1133">Transmembrane helix</keyword>
<dbReference type="Proteomes" id="UP000051008">
    <property type="component" value="Unassembled WGS sequence"/>
</dbReference>
<gene>
    <name evidence="2" type="ORF">FC14_GL000461</name>
</gene>
<feature type="transmembrane region" description="Helical" evidence="1">
    <location>
        <begin position="175"/>
        <end position="197"/>
    </location>
</feature>
<feature type="transmembrane region" description="Helical" evidence="1">
    <location>
        <begin position="212"/>
        <end position="230"/>
    </location>
</feature>
<name>A0A0R2AA68_9LACO</name>
<comment type="caution">
    <text evidence="2">The sequence shown here is derived from an EMBL/GenBank/DDBJ whole genome shotgun (WGS) entry which is preliminary data.</text>
</comment>
<evidence type="ECO:0000313" key="3">
    <source>
        <dbReference type="Proteomes" id="UP000051008"/>
    </source>
</evidence>
<proteinExistence type="predicted"/>
<evidence type="ECO:0000256" key="1">
    <source>
        <dbReference type="SAM" id="Phobius"/>
    </source>
</evidence>
<dbReference type="OrthoDB" id="2287686at2"/>
<sequence>MRRRPFPFNYFTNFASAKRLFLERGSYSWGQLILVTLFLLALVVLPVPFFYQGQTSTNLALYMPRVNKLLANPKLEQVAKTTPYTKSGYAFKGKQVLLTNRSEIVGVNLDKQDIASHKTAVSLNNNSFVLKDKGVSYHLFYTKQFAPNQGKLKQQLSQTWFLRNKAAISFSMMTLVLNLFLVTNLLFSFGAAFFLWLARKSPALTINSYKEAVGLMVGILGPATLLTMIVEFVKFDISLAISIQMIAAVCLMLVVYAKTHFNEHYLNDERIGNR</sequence>
<dbReference type="EMBL" id="AYYP01000061">
    <property type="protein sequence ID" value="KRM63426.1"/>
    <property type="molecule type" value="Genomic_DNA"/>
</dbReference>
<accession>A0A0R2AA68</accession>
<keyword evidence="1" id="KW-0472">Membrane</keyword>
<feature type="transmembrane region" description="Helical" evidence="1">
    <location>
        <begin position="237"/>
        <end position="257"/>
    </location>
</feature>
<evidence type="ECO:0000313" key="2">
    <source>
        <dbReference type="EMBL" id="KRM63426.1"/>
    </source>
</evidence>